<dbReference type="Pfam" id="PF01261">
    <property type="entry name" value="AP_endonuc_2"/>
    <property type="match status" value="1"/>
</dbReference>
<dbReference type="InterPro" id="IPR013022">
    <property type="entry name" value="Xyl_isomerase-like_TIM-brl"/>
</dbReference>
<dbReference type="Gene3D" id="3.20.20.150">
    <property type="entry name" value="Divalent-metal-dependent TIM barrel enzymes"/>
    <property type="match status" value="1"/>
</dbReference>
<dbReference type="PANTHER" id="PTHR12110">
    <property type="entry name" value="HYDROXYPYRUVATE ISOMERASE"/>
    <property type="match status" value="1"/>
</dbReference>
<reference evidence="3" key="1">
    <citation type="journal article" date="2019" name="Int. J. Syst. Evol. Microbiol.">
        <title>The Global Catalogue of Microorganisms (GCM) 10K type strain sequencing project: providing services to taxonomists for standard genome sequencing and annotation.</title>
        <authorList>
            <consortium name="The Broad Institute Genomics Platform"/>
            <consortium name="The Broad Institute Genome Sequencing Center for Infectious Disease"/>
            <person name="Wu L."/>
            <person name="Ma J."/>
        </authorList>
    </citation>
    <scope>NUCLEOTIDE SEQUENCE [LARGE SCALE GENOMIC DNA]</scope>
    <source>
        <strain evidence="3">KCTC 52298</strain>
    </source>
</reference>
<gene>
    <name evidence="2" type="ORF">ACFSQW_10145</name>
</gene>
<keyword evidence="2" id="KW-0413">Isomerase</keyword>
<dbReference type="PROSITE" id="PS51257">
    <property type="entry name" value="PROKAR_LIPOPROTEIN"/>
    <property type="match status" value="1"/>
</dbReference>
<evidence type="ECO:0000313" key="3">
    <source>
        <dbReference type="Proteomes" id="UP001597440"/>
    </source>
</evidence>
<accession>A0ABW5L4N0</accession>
<protein>
    <submittedName>
        <fullName evidence="2">Sugar phosphate isomerase/epimerase family protein</fullName>
    </submittedName>
</protein>
<feature type="domain" description="Xylose isomerase-like TIM barrel" evidence="1">
    <location>
        <begin position="60"/>
        <end position="280"/>
    </location>
</feature>
<comment type="caution">
    <text evidence="2">The sequence shown here is derived from an EMBL/GenBank/DDBJ whole genome shotgun (WGS) entry which is preliminary data.</text>
</comment>
<dbReference type="EMBL" id="JBHULD010000014">
    <property type="protein sequence ID" value="MFD2554751.1"/>
    <property type="molecule type" value="Genomic_DNA"/>
</dbReference>
<sequence length="296" mass="34016">MKSIKAVLVLATIMMTGCSLFKSDRIAETKQYPEEALGWKLGAQAYTFNRFTFTEALDKIDSSGLRYVEAYPQQIIGGGIDEKMDYNMSESSKQYIRQLLQKKNIILEAYGVIKTNNDDDWEKVFKFAKSMGVRTITCEPEARLLDYISTLCDRYDIRVALHNHPNPSYYWDPEVVLNSVKDRSIRMGAAADIGHWVRSGLDPVACLKKLEGRIYHLHFKDLNEKGNKKAHDVHWGTGVNNVPGVIAELKRQHFKGMISAEYEYNWDNNMPDVKKSVENFRGFVKGDELFLHFLEK</sequence>
<proteinExistence type="predicted"/>
<dbReference type="RefSeq" id="WP_210353142.1">
    <property type="nucleotide sequence ID" value="NZ_JAEQMU010000001.1"/>
</dbReference>
<dbReference type="Proteomes" id="UP001597440">
    <property type="component" value="Unassembled WGS sequence"/>
</dbReference>
<dbReference type="PANTHER" id="PTHR12110:SF41">
    <property type="entry name" value="INOSOSE DEHYDRATASE"/>
    <property type="match status" value="1"/>
</dbReference>
<dbReference type="InterPro" id="IPR036237">
    <property type="entry name" value="Xyl_isomerase-like_sf"/>
</dbReference>
<evidence type="ECO:0000313" key="2">
    <source>
        <dbReference type="EMBL" id="MFD2554751.1"/>
    </source>
</evidence>
<evidence type="ECO:0000259" key="1">
    <source>
        <dbReference type="Pfam" id="PF01261"/>
    </source>
</evidence>
<dbReference type="GO" id="GO:0016853">
    <property type="term" value="F:isomerase activity"/>
    <property type="evidence" value="ECO:0007669"/>
    <property type="project" value="UniProtKB-KW"/>
</dbReference>
<dbReference type="SUPFAM" id="SSF51658">
    <property type="entry name" value="Xylose isomerase-like"/>
    <property type="match status" value="1"/>
</dbReference>
<keyword evidence="3" id="KW-1185">Reference proteome</keyword>
<organism evidence="2 3">
    <name type="scientific">Sphingobacterium tabacisoli</name>
    <dbReference type="NCBI Taxonomy" id="2044855"/>
    <lineage>
        <taxon>Bacteria</taxon>
        <taxon>Pseudomonadati</taxon>
        <taxon>Bacteroidota</taxon>
        <taxon>Sphingobacteriia</taxon>
        <taxon>Sphingobacteriales</taxon>
        <taxon>Sphingobacteriaceae</taxon>
        <taxon>Sphingobacterium</taxon>
    </lineage>
</organism>
<name>A0ABW5L4N0_9SPHI</name>
<dbReference type="InterPro" id="IPR050312">
    <property type="entry name" value="IolE/XylAMocC-like"/>
</dbReference>